<dbReference type="CDD" id="cd16393">
    <property type="entry name" value="SPO0J_N"/>
    <property type="match status" value="1"/>
</dbReference>
<keyword evidence="4" id="KW-0238">DNA-binding</keyword>
<dbReference type="NCBIfam" id="TIGR00180">
    <property type="entry name" value="parB_part"/>
    <property type="match status" value="1"/>
</dbReference>
<dbReference type="InterPro" id="IPR036086">
    <property type="entry name" value="ParB/Sulfiredoxin_sf"/>
</dbReference>
<comment type="similarity">
    <text evidence="1">Belongs to the ParB family.</text>
</comment>
<evidence type="ECO:0000313" key="7">
    <source>
        <dbReference type="EMBL" id="BBA35580.1"/>
    </source>
</evidence>
<dbReference type="Pfam" id="PF23552">
    <property type="entry name" value="ParB_C"/>
    <property type="match status" value="1"/>
</dbReference>
<dbReference type="EMBL" id="AP017928">
    <property type="protein sequence ID" value="BBA35580.1"/>
    <property type="molecule type" value="Genomic_DNA"/>
</dbReference>
<gene>
    <name evidence="7" type="ORF">sS8_3643</name>
</gene>
<dbReference type="InterPro" id="IPR004437">
    <property type="entry name" value="ParB/RepB/Spo0J"/>
</dbReference>
<evidence type="ECO:0000259" key="6">
    <source>
        <dbReference type="SMART" id="SM00470"/>
    </source>
</evidence>
<protein>
    <recommendedName>
        <fullName evidence="2">Probable chromosome-partitioning protein ParB</fullName>
    </recommendedName>
</protein>
<keyword evidence="8" id="KW-1185">Reference proteome</keyword>
<evidence type="ECO:0000313" key="8">
    <source>
        <dbReference type="Proteomes" id="UP000266313"/>
    </source>
</evidence>
<dbReference type="InterPro" id="IPR041468">
    <property type="entry name" value="HTH_ParB/Spo0J"/>
</dbReference>
<dbReference type="GO" id="GO:0003677">
    <property type="term" value="F:DNA binding"/>
    <property type="evidence" value="ECO:0007669"/>
    <property type="project" value="UniProtKB-KW"/>
</dbReference>
<dbReference type="PANTHER" id="PTHR33375:SF1">
    <property type="entry name" value="CHROMOSOME-PARTITIONING PROTEIN PARB-RELATED"/>
    <property type="match status" value="1"/>
</dbReference>
<keyword evidence="3" id="KW-0159">Chromosome partition</keyword>
<dbReference type="GO" id="GO:0007059">
    <property type="term" value="P:chromosome segregation"/>
    <property type="evidence" value="ECO:0007669"/>
    <property type="project" value="UniProtKB-KW"/>
</dbReference>
<dbReference type="SUPFAM" id="SSF110849">
    <property type="entry name" value="ParB/Sulfiredoxin"/>
    <property type="match status" value="1"/>
</dbReference>
<evidence type="ECO:0000256" key="2">
    <source>
        <dbReference type="ARBA" id="ARBA00022372"/>
    </source>
</evidence>
<dbReference type="Pfam" id="PF02195">
    <property type="entry name" value="ParB_N"/>
    <property type="match status" value="1"/>
</dbReference>
<dbReference type="InterPro" id="IPR057240">
    <property type="entry name" value="ParB_dimer_C"/>
</dbReference>
<dbReference type="FunFam" id="3.90.1530.30:FF:000001">
    <property type="entry name" value="Chromosome partitioning protein ParB"/>
    <property type="match status" value="1"/>
</dbReference>
<dbReference type="Proteomes" id="UP000266313">
    <property type="component" value="Chromosome"/>
</dbReference>
<dbReference type="SMART" id="SM00470">
    <property type="entry name" value="ParB"/>
    <property type="match status" value="1"/>
</dbReference>
<dbReference type="KEGG" id="mmai:sS8_3643"/>
<dbReference type="RefSeq" id="WP_119630896.1">
    <property type="nucleotide sequence ID" value="NZ_AP017928.1"/>
</dbReference>
<organism evidence="7 8">
    <name type="scientific">Methylocaldum marinum</name>
    <dbReference type="NCBI Taxonomy" id="1432792"/>
    <lineage>
        <taxon>Bacteria</taxon>
        <taxon>Pseudomonadati</taxon>
        <taxon>Pseudomonadota</taxon>
        <taxon>Gammaproteobacteria</taxon>
        <taxon>Methylococcales</taxon>
        <taxon>Methylococcaceae</taxon>
        <taxon>Methylocaldum</taxon>
    </lineage>
</organism>
<comment type="function">
    <text evidence="5">Involved in chromosome partition. Localize to both poles of the predivisional cell following completion of DNA replication. Binds to the DNA origin of replication.</text>
</comment>
<evidence type="ECO:0000256" key="4">
    <source>
        <dbReference type="ARBA" id="ARBA00023125"/>
    </source>
</evidence>
<feature type="domain" description="ParB-like N-terminal" evidence="6">
    <location>
        <begin position="29"/>
        <end position="119"/>
    </location>
</feature>
<dbReference type="Pfam" id="PF17762">
    <property type="entry name" value="HTH_ParB"/>
    <property type="match status" value="1"/>
</dbReference>
<evidence type="ECO:0000256" key="5">
    <source>
        <dbReference type="ARBA" id="ARBA00025472"/>
    </source>
</evidence>
<dbReference type="InterPro" id="IPR001387">
    <property type="entry name" value="Cro/C1-type_HTH"/>
</dbReference>
<dbReference type="FunFam" id="1.10.10.2830:FF:000001">
    <property type="entry name" value="Chromosome partitioning protein ParB"/>
    <property type="match status" value="1"/>
</dbReference>
<evidence type="ECO:0000256" key="3">
    <source>
        <dbReference type="ARBA" id="ARBA00022829"/>
    </source>
</evidence>
<dbReference type="InterPro" id="IPR003115">
    <property type="entry name" value="ParB_N"/>
</dbReference>
<sequence length="281" mass="31270">MTAKKRGLGRGLDVLLGGAKLENETEKLKTLSIDQIRPNRFQPRKDIDPARLQELADSISAQGIVQPVVVRPMGDGHYEIIAGERRWRAAQLAGLHDLHVVVREVADQAALAIALIENIQREDLNPLEEAEALKRLLEEFEMTHQQVADAVGKSRATVSNLLRLNELHPEVKHLLLTGAIEMGHARAILALEFQLQAEIARKVAGAKLSVRATELLVQKLRDGQKTRKPEIKDPDIRRLEERIATRIGAPVLIKHGKKGAGQLVIHYDSLDQLEGVLDRLK</sequence>
<dbReference type="GO" id="GO:0005694">
    <property type="term" value="C:chromosome"/>
    <property type="evidence" value="ECO:0007669"/>
    <property type="project" value="TreeGrafter"/>
</dbReference>
<dbReference type="PANTHER" id="PTHR33375">
    <property type="entry name" value="CHROMOSOME-PARTITIONING PROTEIN PARB-RELATED"/>
    <property type="match status" value="1"/>
</dbReference>
<dbReference type="CDD" id="cd00093">
    <property type="entry name" value="HTH_XRE"/>
    <property type="match status" value="1"/>
</dbReference>
<dbReference type="GO" id="GO:0045881">
    <property type="term" value="P:positive regulation of sporulation resulting in formation of a cellular spore"/>
    <property type="evidence" value="ECO:0007669"/>
    <property type="project" value="TreeGrafter"/>
</dbReference>
<reference evidence="7 8" key="1">
    <citation type="submission" date="2016-12" db="EMBL/GenBank/DDBJ databases">
        <title>Genome sequencing of Methylocaldum marinum.</title>
        <authorList>
            <person name="Takeuchi M."/>
            <person name="Kamagata Y."/>
            <person name="Hiraoka S."/>
            <person name="Oshima K."/>
            <person name="Hattori M."/>
            <person name="Iwasaki W."/>
        </authorList>
    </citation>
    <scope>NUCLEOTIDE SEQUENCE [LARGE SCALE GENOMIC DNA]</scope>
    <source>
        <strain evidence="7 8">S8</strain>
    </source>
</reference>
<dbReference type="AlphaFoldDB" id="A0A250KVA7"/>
<proteinExistence type="inferred from homology"/>
<name>A0A250KVA7_9GAMM</name>
<dbReference type="Gene3D" id="3.90.1530.30">
    <property type="match status" value="1"/>
</dbReference>
<evidence type="ECO:0000256" key="1">
    <source>
        <dbReference type="ARBA" id="ARBA00006295"/>
    </source>
</evidence>
<dbReference type="OrthoDB" id="9802051at2"/>
<accession>A0A250KVA7</accession>
<dbReference type="InterPro" id="IPR050336">
    <property type="entry name" value="Chromosome_partition/occlusion"/>
</dbReference>
<dbReference type="Gene3D" id="1.10.10.2830">
    <property type="match status" value="1"/>
</dbReference>